<keyword evidence="1" id="KW-0812">Transmembrane</keyword>
<evidence type="ECO:0000313" key="2">
    <source>
        <dbReference type="EMBL" id="GAH98923.1"/>
    </source>
</evidence>
<comment type="caution">
    <text evidence="2">The sequence shown here is derived from an EMBL/GenBank/DDBJ whole genome shotgun (WGS) entry which is preliminary data.</text>
</comment>
<proteinExistence type="predicted"/>
<dbReference type="AlphaFoldDB" id="X1LXS0"/>
<reference evidence="2" key="1">
    <citation type="journal article" date="2014" name="Front. Microbiol.">
        <title>High frequency of phylogenetically diverse reductive dehalogenase-homologous genes in deep subseafloor sedimentary metagenomes.</title>
        <authorList>
            <person name="Kawai M."/>
            <person name="Futagami T."/>
            <person name="Toyoda A."/>
            <person name="Takaki Y."/>
            <person name="Nishi S."/>
            <person name="Hori S."/>
            <person name="Arai W."/>
            <person name="Tsubouchi T."/>
            <person name="Morono Y."/>
            <person name="Uchiyama I."/>
            <person name="Ito T."/>
            <person name="Fujiyama A."/>
            <person name="Inagaki F."/>
            <person name="Takami H."/>
        </authorList>
    </citation>
    <scope>NUCLEOTIDE SEQUENCE</scope>
    <source>
        <strain evidence="2">Expedition CK06-06</strain>
    </source>
</reference>
<keyword evidence="1" id="KW-1133">Transmembrane helix</keyword>
<gene>
    <name evidence="2" type="ORF">S03H2_69625</name>
</gene>
<accession>X1LXS0</accession>
<sequence length="136" mass="14877">MKRGMMNKKGQLFIIEAFIAVSVMIIMVAALYEVQLATQPPIVPSYNVELYDVMITLDNNGQLNEFLIAINSGTAGEISSVKAILEQAISGALPDNGEFTLYCENLLTEEVIASSWINEGYTSIGETMGIDYLIMS</sequence>
<dbReference type="EMBL" id="BARU01046052">
    <property type="protein sequence ID" value="GAH98923.1"/>
    <property type="molecule type" value="Genomic_DNA"/>
</dbReference>
<name>X1LXS0_9ZZZZ</name>
<keyword evidence="1" id="KW-0472">Membrane</keyword>
<feature type="transmembrane region" description="Helical" evidence="1">
    <location>
        <begin position="12"/>
        <end position="32"/>
    </location>
</feature>
<feature type="non-terminal residue" evidence="2">
    <location>
        <position position="136"/>
    </location>
</feature>
<organism evidence="2">
    <name type="scientific">marine sediment metagenome</name>
    <dbReference type="NCBI Taxonomy" id="412755"/>
    <lineage>
        <taxon>unclassified sequences</taxon>
        <taxon>metagenomes</taxon>
        <taxon>ecological metagenomes</taxon>
    </lineage>
</organism>
<protein>
    <submittedName>
        <fullName evidence="2">Uncharacterized protein</fullName>
    </submittedName>
</protein>
<evidence type="ECO:0000256" key="1">
    <source>
        <dbReference type="SAM" id="Phobius"/>
    </source>
</evidence>